<keyword evidence="12" id="KW-0810">Translation regulation</keyword>
<evidence type="ECO:0000256" key="9">
    <source>
        <dbReference type="ARBA" id="ARBA00022777"/>
    </source>
</evidence>
<evidence type="ECO:0000256" key="15">
    <source>
        <dbReference type="ARBA" id="ARBA00023136"/>
    </source>
</evidence>
<keyword evidence="17" id="KW-0834">Unfolded protein response</keyword>
<dbReference type="FunFam" id="1.10.510.10:FF:000251">
    <property type="entry name" value="eukaryotic translation initiation factor 2-alpha kinase 3"/>
    <property type="match status" value="1"/>
</dbReference>
<evidence type="ECO:0000256" key="3">
    <source>
        <dbReference type="ARBA" id="ARBA00022527"/>
    </source>
</evidence>
<dbReference type="GO" id="GO:0004694">
    <property type="term" value="F:eukaryotic translation initiation factor 2alpha kinase activity"/>
    <property type="evidence" value="ECO:0007669"/>
    <property type="project" value="TreeGrafter"/>
</dbReference>
<name>A0AA39C3U1_9HYME</name>
<dbReference type="Pfam" id="PF00069">
    <property type="entry name" value="Pkinase"/>
    <property type="match status" value="2"/>
</dbReference>
<evidence type="ECO:0000256" key="2">
    <source>
        <dbReference type="ARBA" id="ARBA00012513"/>
    </source>
</evidence>
<dbReference type="SUPFAM" id="SSF56112">
    <property type="entry name" value="Protein kinase-like (PK-like)"/>
    <property type="match status" value="1"/>
</dbReference>
<dbReference type="GO" id="GO:0005524">
    <property type="term" value="F:ATP binding"/>
    <property type="evidence" value="ECO:0007669"/>
    <property type="project" value="UniProtKB-UniRule"/>
</dbReference>
<feature type="domain" description="Protein kinase" evidence="22">
    <location>
        <begin position="517"/>
        <end position="982"/>
    </location>
</feature>
<dbReference type="InterPro" id="IPR011047">
    <property type="entry name" value="Quinoprotein_ADH-like_sf"/>
</dbReference>
<dbReference type="Gene3D" id="2.130.10.10">
    <property type="entry name" value="YVTN repeat-like/Quinoprotein amine dehydrogenase"/>
    <property type="match status" value="1"/>
</dbReference>
<reference evidence="23" key="2">
    <citation type="submission" date="2023-03" db="EMBL/GenBank/DDBJ databases">
        <authorList>
            <person name="Inwood S.N."/>
            <person name="Skelly J.G."/>
            <person name="Guhlin J."/>
            <person name="Harrop T.W.R."/>
            <person name="Goldson S.G."/>
            <person name="Dearden P.K."/>
        </authorList>
    </citation>
    <scope>NUCLEOTIDE SEQUENCE</scope>
    <source>
        <strain evidence="23">Irish</strain>
        <tissue evidence="23">Whole body</tissue>
    </source>
</reference>
<reference evidence="23" key="1">
    <citation type="journal article" date="2023" name="bioRxiv">
        <title>Scaffold-level genome assemblies of two parasitoid biocontrol wasps reveal the parthenogenesis mechanism and an associated novel virus.</title>
        <authorList>
            <person name="Inwood S."/>
            <person name="Skelly J."/>
            <person name="Guhlin J."/>
            <person name="Harrop T."/>
            <person name="Goldson S."/>
            <person name="Dearden P."/>
        </authorList>
    </citation>
    <scope>NUCLEOTIDE SEQUENCE</scope>
    <source>
        <strain evidence="23">Irish</strain>
        <tissue evidence="23">Whole body</tissue>
    </source>
</reference>
<gene>
    <name evidence="23" type="ORF">PV328_011092</name>
</gene>
<keyword evidence="24" id="KW-1185">Reference proteome</keyword>
<dbReference type="FunFam" id="3.30.200.20:FF:000193">
    <property type="entry name" value="Eukaryotic translation initiation factor 2-alpha kinase 3"/>
    <property type="match status" value="1"/>
</dbReference>
<evidence type="ECO:0000256" key="14">
    <source>
        <dbReference type="ARBA" id="ARBA00023016"/>
    </source>
</evidence>
<dbReference type="InterPro" id="IPR017441">
    <property type="entry name" value="Protein_kinase_ATP_BS"/>
</dbReference>
<organism evidence="23 24">
    <name type="scientific">Microctonus aethiopoides</name>
    <dbReference type="NCBI Taxonomy" id="144406"/>
    <lineage>
        <taxon>Eukaryota</taxon>
        <taxon>Metazoa</taxon>
        <taxon>Ecdysozoa</taxon>
        <taxon>Arthropoda</taxon>
        <taxon>Hexapoda</taxon>
        <taxon>Insecta</taxon>
        <taxon>Pterygota</taxon>
        <taxon>Neoptera</taxon>
        <taxon>Endopterygota</taxon>
        <taxon>Hymenoptera</taxon>
        <taxon>Apocrita</taxon>
        <taxon>Ichneumonoidea</taxon>
        <taxon>Braconidae</taxon>
        <taxon>Euphorinae</taxon>
        <taxon>Microctonus</taxon>
    </lineage>
</organism>
<evidence type="ECO:0000256" key="11">
    <source>
        <dbReference type="ARBA" id="ARBA00022840"/>
    </source>
</evidence>
<dbReference type="InterPro" id="IPR000719">
    <property type="entry name" value="Prot_kinase_dom"/>
</dbReference>
<dbReference type="Proteomes" id="UP001168990">
    <property type="component" value="Unassembled WGS sequence"/>
</dbReference>
<dbReference type="Gene3D" id="1.10.510.10">
    <property type="entry name" value="Transferase(Phosphotransferase) domain 1"/>
    <property type="match status" value="1"/>
</dbReference>
<feature type="compositionally biased region" description="Low complexity" evidence="21">
    <location>
        <begin position="689"/>
        <end position="700"/>
    </location>
</feature>
<comment type="caution">
    <text evidence="23">The sequence shown here is derived from an EMBL/GenBank/DDBJ whole genome shotgun (WGS) entry which is preliminary data.</text>
</comment>
<dbReference type="PANTHER" id="PTHR11042:SF91">
    <property type="entry name" value="EUKARYOTIC TRANSLATION INITIATION FACTOR 2-ALPHA KINASE"/>
    <property type="match status" value="1"/>
</dbReference>
<evidence type="ECO:0000256" key="5">
    <source>
        <dbReference type="ARBA" id="ARBA00022679"/>
    </source>
</evidence>
<evidence type="ECO:0000259" key="22">
    <source>
        <dbReference type="PROSITE" id="PS50011"/>
    </source>
</evidence>
<dbReference type="SUPFAM" id="SSF50998">
    <property type="entry name" value="Quinoprotein alcohol dehydrogenase-like"/>
    <property type="match status" value="1"/>
</dbReference>
<accession>A0AA39C3U1</accession>
<keyword evidence="6" id="KW-0812">Transmembrane</keyword>
<keyword evidence="11 20" id="KW-0067">ATP-binding</keyword>
<dbReference type="InterPro" id="IPR015943">
    <property type="entry name" value="WD40/YVTN_repeat-like_dom_sf"/>
</dbReference>
<dbReference type="InterPro" id="IPR008271">
    <property type="entry name" value="Ser/Thr_kinase_AS"/>
</dbReference>
<comment type="similarity">
    <text evidence="18">Belongs to the protein kinase superfamily. Ser/Thr protein kinase family. GCN2 subfamily.</text>
</comment>
<evidence type="ECO:0000256" key="6">
    <source>
        <dbReference type="ARBA" id="ARBA00022692"/>
    </source>
</evidence>
<evidence type="ECO:0000256" key="12">
    <source>
        <dbReference type="ARBA" id="ARBA00022845"/>
    </source>
</evidence>
<dbReference type="EMBL" id="JAQQBS010001425">
    <property type="protein sequence ID" value="KAK0157338.1"/>
    <property type="molecule type" value="Genomic_DNA"/>
</dbReference>
<evidence type="ECO:0000256" key="18">
    <source>
        <dbReference type="ARBA" id="ARBA00037982"/>
    </source>
</evidence>
<dbReference type="GO" id="GO:0005789">
    <property type="term" value="C:endoplasmic reticulum membrane"/>
    <property type="evidence" value="ECO:0007669"/>
    <property type="project" value="UniProtKB-SubCell"/>
</dbReference>
<dbReference type="GO" id="GO:0006986">
    <property type="term" value="P:response to unfolded protein"/>
    <property type="evidence" value="ECO:0007669"/>
    <property type="project" value="UniProtKB-KW"/>
</dbReference>
<dbReference type="GO" id="GO:0034976">
    <property type="term" value="P:response to endoplasmic reticulum stress"/>
    <property type="evidence" value="ECO:0007669"/>
    <property type="project" value="UniProtKB-ARBA"/>
</dbReference>
<dbReference type="PROSITE" id="PS00107">
    <property type="entry name" value="PROTEIN_KINASE_ATP"/>
    <property type="match status" value="1"/>
</dbReference>
<dbReference type="PROSITE" id="PS00108">
    <property type="entry name" value="PROTEIN_KINASE_ST"/>
    <property type="match status" value="1"/>
</dbReference>
<evidence type="ECO:0000256" key="10">
    <source>
        <dbReference type="ARBA" id="ARBA00022824"/>
    </source>
</evidence>
<keyword evidence="15" id="KW-0472">Membrane</keyword>
<evidence type="ECO:0000256" key="13">
    <source>
        <dbReference type="ARBA" id="ARBA00022989"/>
    </source>
</evidence>
<keyword evidence="10" id="KW-0256">Endoplasmic reticulum</keyword>
<evidence type="ECO:0000313" key="23">
    <source>
        <dbReference type="EMBL" id="KAK0157338.1"/>
    </source>
</evidence>
<keyword evidence="4" id="KW-0597">Phosphoprotein</keyword>
<evidence type="ECO:0000256" key="1">
    <source>
        <dbReference type="ARBA" id="ARBA00004115"/>
    </source>
</evidence>
<dbReference type="SMART" id="SM00564">
    <property type="entry name" value="PQQ"/>
    <property type="match status" value="2"/>
</dbReference>
<keyword evidence="9" id="KW-0418">Kinase</keyword>
<dbReference type="InterPro" id="IPR018391">
    <property type="entry name" value="PQQ_b-propeller_rpt"/>
</dbReference>
<comment type="subcellular location">
    <subcellularLocation>
        <location evidence="1">Endoplasmic reticulum membrane</location>
        <topology evidence="1">Single-pass type I membrane protein</topology>
    </subcellularLocation>
</comment>
<keyword evidence="3" id="KW-0723">Serine/threonine-protein kinase</keyword>
<dbReference type="PROSITE" id="PS50011">
    <property type="entry name" value="PROTEIN_KINASE_DOM"/>
    <property type="match status" value="1"/>
</dbReference>
<keyword evidence="14" id="KW-0346">Stress response</keyword>
<evidence type="ECO:0000256" key="19">
    <source>
        <dbReference type="ARBA" id="ARBA00041500"/>
    </source>
</evidence>
<evidence type="ECO:0000256" key="4">
    <source>
        <dbReference type="ARBA" id="ARBA00022553"/>
    </source>
</evidence>
<evidence type="ECO:0000256" key="21">
    <source>
        <dbReference type="SAM" id="MobiDB-lite"/>
    </source>
</evidence>
<evidence type="ECO:0000256" key="7">
    <source>
        <dbReference type="ARBA" id="ARBA00022729"/>
    </source>
</evidence>
<dbReference type="GO" id="GO:0005634">
    <property type="term" value="C:nucleus"/>
    <property type="evidence" value="ECO:0007669"/>
    <property type="project" value="TreeGrafter"/>
</dbReference>
<proteinExistence type="inferred from homology"/>
<keyword evidence="13" id="KW-1133">Transmembrane helix</keyword>
<dbReference type="InterPro" id="IPR050339">
    <property type="entry name" value="CC_SR_Kinase"/>
</dbReference>
<dbReference type="SMART" id="SM00220">
    <property type="entry name" value="S_TKc"/>
    <property type="match status" value="1"/>
</dbReference>
<protein>
    <recommendedName>
        <fullName evidence="2">non-specific serine/threonine protein kinase</fullName>
        <ecNumber evidence="2">2.7.11.1</ecNumber>
    </recommendedName>
    <alternativeName>
        <fullName evidence="19">PRKR-like endoplasmic reticulum kinase</fullName>
    </alternativeName>
</protein>
<dbReference type="Gene3D" id="3.30.200.20">
    <property type="entry name" value="Phosphorylase Kinase, domain 1"/>
    <property type="match status" value="1"/>
</dbReference>
<evidence type="ECO:0000256" key="8">
    <source>
        <dbReference type="ARBA" id="ARBA00022741"/>
    </source>
</evidence>
<dbReference type="PANTHER" id="PTHR11042">
    <property type="entry name" value="EUKARYOTIC TRANSLATION INITIATION FACTOR 2-ALPHA KINASE EIF2-ALPHA KINASE -RELATED"/>
    <property type="match status" value="1"/>
</dbReference>
<evidence type="ECO:0000256" key="17">
    <source>
        <dbReference type="ARBA" id="ARBA00023230"/>
    </source>
</evidence>
<keyword evidence="5" id="KW-0808">Transferase</keyword>
<feature type="binding site" evidence="20">
    <location>
        <position position="546"/>
    </location>
    <ligand>
        <name>ATP</name>
        <dbReference type="ChEBI" id="CHEBI:30616"/>
    </ligand>
</feature>
<keyword evidence="16" id="KW-0325">Glycoprotein</keyword>
<keyword evidence="8 20" id="KW-0547">Nucleotide-binding</keyword>
<feature type="region of interest" description="Disordered" evidence="21">
    <location>
        <begin position="678"/>
        <end position="704"/>
    </location>
</feature>
<sequence>MTKMYWERCISGILVFYIVATFTVVTGISNKKFNVCGPTTTSDESSSLAFVTTLDGKISALDLANNGEKKWTIDFNEGPLLSSNIHRRELNNDGRWVKLIPSLNGGLYKFDGENIQSMPVTTDQLLRSSYRYSDDLVFSGGKETRSYGISSKTGKIIYQCNINGCTNMTNGESYINQQDILIIKRYQQTVRAVEPRTGQERWNYSVGQHELIVIPHENRNCNANSLNNMNNIDVELKAIVPDGVIWATNKNNPTIDLWKHKFDSPIVSIWRENTLINNDNDNKLQQIDLFDSSQWKWGVEFTVCPGIYIGMHNRQLYVQENTNKNNLFKLPKSESANIYPWQPYPAIENAIALKGVNYDENEYNALLDPNYEPQATALSVLYNSEYINGNGFYLFTDHQSENLYRCNHTKSSNHQDDEVKTENETEESGISSIMKIVISSLWYWWREVTIVSVTTAFILNYIVTQRLINATTRTNNAVVTPIIVERHIETKPTEDETIKVPIAENFGEFKSRYLSDFIPINCLGRGGYGVVFEAKNKIDDCNYAIKRIALPNSKDSRDRVMREVKALAKLDHHNIVRYFHAWLECPPAGWQEDHDQIYINKQLLSLSQCPTTATTEDTTTNTKDSRNAVCINVPSSENSSVDSAIEAVELNCNNDDSFIIFNSSHSGESEIIEEYDDDLTSTQNSSASNVRNNKSLNNNDNYDDESSSIVFKNISGNSNEKQNNSLCNNDNYDDESSSIVFKNTSENSNKKQNNLIRQISSLNFNEKRKNVNKKSPKMFLYIQMQLCQRLSLREWLRREKSRNYLHVVNIFQQIVNAVEYVHLQGLIHRDLKPSNVFFAYDDKVKIGDFGLVTAIPEGCNGHKPCTPNDDIYINNCDSIIAQKCNHTACVGTKLYMSPEQMNEQIYDYKVDIYSLGIILFELLMPFDTEMERIKALMDLRKSIFPSDFAANYPKEYDLLRLMLDDNPNMRPTTLGMKARPPLSNCATSDKSIVDDSKWHFELPQIKRNPSSISQLLEDKSAT</sequence>
<keyword evidence="7" id="KW-0732">Signal</keyword>
<dbReference type="AlphaFoldDB" id="A0AA39C3U1"/>
<dbReference type="EC" id="2.7.11.1" evidence="2"/>
<evidence type="ECO:0000256" key="20">
    <source>
        <dbReference type="PROSITE-ProRule" id="PRU10141"/>
    </source>
</evidence>
<evidence type="ECO:0000256" key="16">
    <source>
        <dbReference type="ARBA" id="ARBA00023180"/>
    </source>
</evidence>
<evidence type="ECO:0000313" key="24">
    <source>
        <dbReference type="Proteomes" id="UP001168990"/>
    </source>
</evidence>
<dbReference type="InterPro" id="IPR011009">
    <property type="entry name" value="Kinase-like_dom_sf"/>
</dbReference>